<dbReference type="InterPro" id="IPR015915">
    <property type="entry name" value="Kelch-typ_b-propeller"/>
</dbReference>
<keyword evidence="2" id="KW-0677">Repeat</keyword>
<dbReference type="SUPFAM" id="SSF117281">
    <property type="entry name" value="Kelch motif"/>
    <property type="match status" value="2"/>
</dbReference>
<dbReference type="InterPro" id="IPR052125">
    <property type="entry name" value="KLHDC10"/>
</dbReference>
<dbReference type="Pfam" id="PF01344">
    <property type="entry name" value="Kelch_1"/>
    <property type="match status" value="1"/>
</dbReference>
<dbReference type="PANTHER" id="PTHR46428:SF1">
    <property type="entry name" value="KELCH DOMAIN-CONTAINING PROTEIN 10"/>
    <property type="match status" value="1"/>
</dbReference>
<gene>
    <name evidence="5" type="ORF">AB6A40_003176</name>
</gene>
<comment type="similarity">
    <text evidence="3">Belongs to the KLHDC10 family.</text>
</comment>
<dbReference type="PANTHER" id="PTHR46428">
    <property type="entry name" value="KELCH DOMAIN-CONTAINING PROTEIN 10"/>
    <property type="match status" value="1"/>
</dbReference>
<reference evidence="5 6" key="1">
    <citation type="submission" date="2024-08" db="EMBL/GenBank/DDBJ databases">
        <title>Gnathostoma spinigerum genome.</title>
        <authorList>
            <person name="Gonzalez-Bertolin B."/>
            <person name="Monzon S."/>
            <person name="Zaballos A."/>
            <person name="Jimenez P."/>
            <person name="Dekumyoy P."/>
            <person name="Varona S."/>
            <person name="Cuesta I."/>
            <person name="Sumanam S."/>
            <person name="Adisakwattana P."/>
            <person name="Gasser R.B."/>
            <person name="Hernandez-Gonzalez A."/>
            <person name="Young N.D."/>
            <person name="Perteguer M.J."/>
        </authorList>
    </citation>
    <scope>NUCLEOTIDE SEQUENCE [LARGE SCALE GENOMIC DNA]</scope>
    <source>
        <strain evidence="5">AL3</strain>
        <tissue evidence="5">Liver</tissue>
    </source>
</reference>
<dbReference type="EMBL" id="JBGFUD010001578">
    <property type="protein sequence ID" value="MFH4976467.1"/>
    <property type="molecule type" value="Genomic_DNA"/>
</dbReference>
<evidence type="ECO:0000313" key="6">
    <source>
        <dbReference type="Proteomes" id="UP001608902"/>
    </source>
</evidence>
<keyword evidence="6" id="KW-1185">Reference proteome</keyword>
<evidence type="ECO:0000256" key="2">
    <source>
        <dbReference type="ARBA" id="ARBA00022737"/>
    </source>
</evidence>
<dbReference type="InterPro" id="IPR006652">
    <property type="entry name" value="Kelch_1"/>
</dbReference>
<sequence length="412" mass="47837">MTYLSEFSEVEHKLCIELRSQEEHLSPPFERSGHRMICDSEYLYLVGGYCPTYPGQLIRDVWRFNILTEEWCLVLPDSEDDSEYSPSEMASFAMCSDGLRRVQNIYVFGGSSVPFGHRSSSCVSVLRRIENKENSFKWDLLPTDGNKPFEQYGSSILYCDSSIYLFGGTTGFEFNMEVRRLLPKVEKRYAAHDPPSISDVSEERQYWNWRLLNDGKEEDGRYKHECILFGRVVLILGGGIPSRAETFDQILAYNMDTNAFYHQPTFPDENYGYPKARLCHSCVKCDNRVLMCGGCSEQYGRQMLPDLYDDVWDLNLSTWRWSKMEHKRLTHKVCFHSSALTEDGCWYVFGGAIDQAFRKRTNLLQRVWLKPPSLYFLAAKAIVSFYHEVFDTFRVEVTVNNIVSLVAKYIYS</sequence>
<dbReference type="Gene3D" id="2.120.10.80">
    <property type="entry name" value="Kelch-type beta propeller"/>
    <property type="match status" value="2"/>
</dbReference>
<dbReference type="Pfam" id="PF24681">
    <property type="entry name" value="Kelch_KLHDC2_KLHL20_DRC7"/>
    <property type="match status" value="1"/>
</dbReference>
<name>A0ABD6EB24_9BILA</name>
<dbReference type="AlphaFoldDB" id="A0ABD6EB24"/>
<organism evidence="5 6">
    <name type="scientific">Gnathostoma spinigerum</name>
    <dbReference type="NCBI Taxonomy" id="75299"/>
    <lineage>
        <taxon>Eukaryota</taxon>
        <taxon>Metazoa</taxon>
        <taxon>Ecdysozoa</taxon>
        <taxon>Nematoda</taxon>
        <taxon>Chromadorea</taxon>
        <taxon>Rhabditida</taxon>
        <taxon>Spirurina</taxon>
        <taxon>Gnathostomatomorpha</taxon>
        <taxon>Gnathostomatoidea</taxon>
        <taxon>Gnathostomatidae</taxon>
        <taxon>Gnathostoma</taxon>
    </lineage>
</organism>
<keyword evidence="1" id="KW-0880">Kelch repeat</keyword>
<protein>
    <recommendedName>
        <fullName evidence="4">Kelch domain-containing protein 10</fullName>
    </recommendedName>
</protein>
<comment type="caution">
    <text evidence="5">The sequence shown here is derived from an EMBL/GenBank/DDBJ whole genome shotgun (WGS) entry which is preliminary data.</text>
</comment>
<proteinExistence type="inferred from homology"/>
<accession>A0ABD6EB24</accession>
<evidence type="ECO:0000256" key="3">
    <source>
        <dbReference type="ARBA" id="ARBA00038487"/>
    </source>
</evidence>
<evidence type="ECO:0000256" key="1">
    <source>
        <dbReference type="ARBA" id="ARBA00022441"/>
    </source>
</evidence>
<evidence type="ECO:0000256" key="4">
    <source>
        <dbReference type="ARBA" id="ARBA00041041"/>
    </source>
</evidence>
<dbReference type="Proteomes" id="UP001608902">
    <property type="component" value="Unassembled WGS sequence"/>
</dbReference>
<evidence type="ECO:0000313" key="5">
    <source>
        <dbReference type="EMBL" id="MFH4976467.1"/>
    </source>
</evidence>